<keyword evidence="8" id="KW-1185">Reference proteome</keyword>
<evidence type="ECO:0000256" key="2">
    <source>
        <dbReference type="ARBA" id="ARBA00022475"/>
    </source>
</evidence>
<gene>
    <name evidence="7" type="primary">cbiQ</name>
    <name evidence="7" type="ORF">FDQ92_13435</name>
</gene>
<dbReference type="InterPro" id="IPR012809">
    <property type="entry name" value="ECF_CbiQ"/>
</dbReference>
<dbReference type="PANTHER" id="PTHR34857">
    <property type="entry name" value="SLL0384 PROTEIN"/>
    <property type="match status" value="1"/>
</dbReference>
<accession>A0A4P8L7D3</accession>
<evidence type="ECO:0000313" key="8">
    <source>
        <dbReference type="Proteomes" id="UP000298602"/>
    </source>
</evidence>
<reference evidence="7 8" key="1">
    <citation type="submission" date="2019-05" db="EMBL/GenBank/DDBJ databases">
        <title>The Complete Genome Sequence of the n-alkane-degrading Desulfoglaeba alkanexedens ALDC reveals multiple alkylsuccinate synthase gene clusters.</title>
        <authorList>
            <person name="Callaghan A.V."/>
            <person name="Davidova I.A."/>
            <person name="Duncan K.E."/>
            <person name="Morris B."/>
            <person name="McInerney M.J."/>
        </authorList>
    </citation>
    <scope>NUCLEOTIDE SEQUENCE [LARGE SCALE GENOMIC DNA]</scope>
    <source>
        <strain evidence="7 8">ALDC</strain>
    </source>
</reference>
<keyword evidence="3 6" id="KW-0812">Transmembrane</keyword>
<keyword evidence="2" id="KW-1003">Cell membrane</keyword>
<reference evidence="7 8" key="2">
    <citation type="submission" date="2019-05" db="EMBL/GenBank/DDBJ databases">
        <authorList>
            <person name="Suflita J.M."/>
            <person name="Marks C.R."/>
        </authorList>
    </citation>
    <scope>NUCLEOTIDE SEQUENCE [LARGE SCALE GENOMIC DNA]</scope>
    <source>
        <strain evidence="7 8">ALDC</strain>
    </source>
</reference>
<dbReference type="EMBL" id="CP040098">
    <property type="protein sequence ID" value="QCQ23085.1"/>
    <property type="molecule type" value="Genomic_DNA"/>
</dbReference>
<feature type="transmembrane region" description="Helical" evidence="6">
    <location>
        <begin position="12"/>
        <end position="30"/>
    </location>
</feature>
<dbReference type="PANTHER" id="PTHR34857:SF2">
    <property type="entry name" value="SLL0384 PROTEIN"/>
    <property type="match status" value="1"/>
</dbReference>
<keyword evidence="5 6" id="KW-0472">Membrane</keyword>
<proteinExistence type="predicted"/>
<keyword evidence="4 6" id="KW-1133">Transmembrane helix</keyword>
<dbReference type="RefSeq" id="WP_137425365.1">
    <property type="nucleotide sequence ID" value="NZ_CP040098.1"/>
</dbReference>
<evidence type="ECO:0000256" key="6">
    <source>
        <dbReference type="SAM" id="Phobius"/>
    </source>
</evidence>
<dbReference type="InterPro" id="IPR051611">
    <property type="entry name" value="ECF_transporter_component"/>
</dbReference>
<evidence type="ECO:0000256" key="3">
    <source>
        <dbReference type="ARBA" id="ARBA00022692"/>
    </source>
</evidence>
<evidence type="ECO:0000313" key="7">
    <source>
        <dbReference type="EMBL" id="QCQ23085.1"/>
    </source>
</evidence>
<dbReference type="NCBIfam" id="TIGR02454">
    <property type="entry name" value="ECF_T_CbiQ"/>
    <property type="match status" value="1"/>
</dbReference>
<evidence type="ECO:0000256" key="4">
    <source>
        <dbReference type="ARBA" id="ARBA00022989"/>
    </source>
</evidence>
<dbReference type="InterPro" id="IPR003339">
    <property type="entry name" value="ABC/ECF_trnsptr_transmembrane"/>
</dbReference>
<protein>
    <submittedName>
        <fullName evidence="7">Cobalt ECF transporter T component CbiQ</fullName>
    </submittedName>
</protein>
<dbReference type="Pfam" id="PF02361">
    <property type="entry name" value="CbiQ"/>
    <property type="match status" value="1"/>
</dbReference>
<dbReference type="Proteomes" id="UP000298602">
    <property type="component" value="Chromosome"/>
</dbReference>
<organism evidence="7 8">
    <name type="scientific">Desulfoglaeba alkanexedens ALDC</name>
    <dbReference type="NCBI Taxonomy" id="980445"/>
    <lineage>
        <taxon>Bacteria</taxon>
        <taxon>Pseudomonadati</taxon>
        <taxon>Thermodesulfobacteriota</taxon>
        <taxon>Syntrophobacteria</taxon>
        <taxon>Syntrophobacterales</taxon>
        <taxon>Syntrophobacteraceae</taxon>
        <taxon>Desulfoglaeba</taxon>
    </lineage>
</organism>
<dbReference type="GO" id="GO:0006824">
    <property type="term" value="P:cobalt ion transport"/>
    <property type="evidence" value="ECO:0007669"/>
    <property type="project" value="InterPro"/>
</dbReference>
<name>A0A4P8L7D3_9BACT</name>
<evidence type="ECO:0000256" key="1">
    <source>
        <dbReference type="ARBA" id="ARBA00004651"/>
    </source>
</evidence>
<dbReference type="GO" id="GO:0043190">
    <property type="term" value="C:ATP-binding cassette (ABC) transporter complex"/>
    <property type="evidence" value="ECO:0007669"/>
    <property type="project" value="InterPro"/>
</dbReference>
<dbReference type="KEGG" id="dax:FDQ92_13435"/>
<comment type="subcellular location">
    <subcellularLocation>
        <location evidence="1">Cell membrane</location>
        <topology evidence="1">Multi-pass membrane protein</topology>
    </subcellularLocation>
</comment>
<dbReference type="AlphaFoldDB" id="A0A4P8L7D3"/>
<sequence length="327" mass="35923">MTDVSEVLRIPWPAFLSGTVVAAGAALWGCRRVFQGEASKVKGDDESERDWSLPAVDAFHDRRSPFHEWDPRFKIASILTYCFLVVSLRTVLMALAAAAVSVACVAAARVPLGRAFRRVAAMGGFLVMLVLVMPLTVPVKDGDMVAVVMPLDWLSFNVRGFEIALLIGLKATAVTLLMEPLLGTAPFSVTVSALARIGLPKNLCQMLLLAHPYLYVFQHEARRMSVGMAVRGFRKRTNWATLQATGNFLGMLFVRSFERTERVYEAMLCRGYRGEFPATVSFTARGSDWAKGAVFAALGAGLLLLDRMVPVQSMTAWLHFLFPFQGG</sequence>
<dbReference type="CDD" id="cd16914">
    <property type="entry name" value="EcfT"/>
    <property type="match status" value="1"/>
</dbReference>
<dbReference type="OrthoDB" id="4533at2"/>
<feature type="transmembrane region" description="Helical" evidence="6">
    <location>
        <begin position="120"/>
        <end position="139"/>
    </location>
</feature>
<feature type="transmembrane region" description="Helical" evidence="6">
    <location>
        <begin position="78"/>
        <end position="108"/>
    </location>
</feature>
<evidence type="ECO:0000256" key="5">
    <source>
        <dbReference type="ARBA" id="ARBA00023136"/>
    </source>
</evidence>